<dbReference type="EMBL" id="MT144895">
    <property type="protein sequence ID" value="QJI01060.1"/>
    <property type="molecule type" value="Genomic_DNA"/>
</dbReference>
<evidence type="ECO:0000313" key="2">
    <source>
        <dbReference type="EMBL" id="QJI01060.1"/>
    </source>
</evidence>
<proteinExistence type="predicted"/>
<gene>
    <name evidence="1" type="ORF">TM448A01999_0008</name>
    <name evidence="2" type="ORF">TM448B02268_0006</name>
</gene>
<evidence type="ECO:0000313" key="1">
    <source>
        <dbReference type="EMBL" id="QJA51160.1"/>
    </source>
</evidence>
<name>A0A6H1ZVC9_9ZZZZ</name>
<dbReference type="AlphaFoldDB" id="A0A6H1ZVC9"/>
<sequence>MACKDLPDHTRKVIIEYTGGFIGLEELATRLGFIAPFNLQGNVVLMEDFETEMTEWLYETEGGPGAPVRSSRHKWSGNWSADLAVNAVINSYTEITRHIHFPGLVKYGLFGRFCWKDDCRFVALTIDLDDNTNIHSIRVGYSLPTNQVAVFDDTPGWQNLLPLLDLANTEWAWYPFLVTFDLATLRYDKLYIAGHEYDLSTYGIARFPTAGFERTIIGATGQEVLAIGFTFYVEDIVLVKNLP</sequence>
<dbReference type="EMBL" id="MT144241">
    <property type="protein sequence ID" value="QJA51160.1"/>
    <property type="molecule type" value="Genomic_DNA"/>
</dbReference>
<accession>A0A6H1ZVC9</accession>
<organism evidence="1">
    <name type="scientific">viral metagenome</name>
    <dbReference type="NCBI Taxonomy" id="1070528"/>
    <lineage>
        <taxon>unclassified sequences</taxon>
        <taxon>metagenomes</taxon>
        <taxon>organismal metagenomes</taxon>
    </lineage>
</organism>
<reference evidence="1" key="1">
    <citation type="submission" date="2020-03" db="EMBL/GenBank/DDBJ databases">
        <title>The deep terrestrial virosphere.</title>
        <authorList>
            <person name="Holmfeldt K."/>
            <person name="Nilsson E."/>
            <person name="Simone D."/>
            <person name="Lopez-Fernandez M."/>
            <person name="Wu X."/>
            <person name="de Brujin I."/>
            <person name="Lundin D."/>
            <person name="Andersson A."/>
            <person name="Bertilsson S."/>
            <person name="Dopson M."/>
        </authorList>
    </citation>
    <scope>NUCLEOTIDE SEQUENCE</scope>
    <source>
        <strain evidence="1">TM448A01999</strain>
        <strain evidence="2">TM448B02268</strain>
    </source>
</reference>
<protein>
    <submittedName>
        <fullName evidence="1">Uncharacterized protein</fullName>
    </submittedName>
</protein>